<protein>
    <recommendedName>
        <fullName evidence="3">Thioredoxin domain-containing protein</fullName>
    </recommendedName>
</protein>
<dbReference type="EMBL" id="JAUSTI010000010">
    <property type="protein sequence ID" value="MDQ0172208.1"/>
    <property type="molecule type" value="Genomic_DNA"/>
</dbReference>
<dbReference type="Proteomes" id="UP001233836">
    <property type="component" value="Unassembled WGS sequence"/>
</dbReference>
<dbReference type="RefSeq" id="WP_307218181.1">
    <property type="nucleotide sequence ID" value="NZ_JAUSTI010000010.1"/>
</dbReference>
<name>A0ABT9WG08_9BACL</name>
<proteinExistence type="predicted"/>
<reference evidence="1 2" key="1">
    <citation type="submission" date="2023-07" db="EMBL/GenBank/DDBJ databases">
        <title>Sorghum-associated microbial communities from plants grown in Nebraska, USA.</title>
        <authorList>
            <person name="Schachtman D."/>
        </authorList>
    </citation>
    <scope>NUCLEOTIDE SEQUENCE [LARGE SCALE GENOMIC DNA]</scope>
    <source>
        <strain evidence="1 2">DS1314</strain>
    </source>
</reference>
<comment type="caution">
    <text evidence="1">The sequence shown here is derived from an EMBL/GenBank/DDBJ whole genome shotgun (WGS) entry which is preliminary data.</text>
</comment>
<evidence type="ECO:0000313" key="2">
    <source>
        <dbReference type="Proteomes" id="UP001233836"/>
    </source>
</evidence>
<gene>
    <name evidence="1" type="ORF">J2T19_003685</name>
</gene>
<keyword evidence="2" id="KW-1185">Reference proteome</keyword>
<evidence type="ECO:0008006" key="3">
    <source>
        <dbReference type="Google" id="ProtNLM"/>
    </source>
</evidence>
<organism evidence="1 2">
    <name type="scientific">Paenibacillus tundrae</name>
    <dbReference type="NCBI Taxonomy" id="528187"/>
    <lineage>
        <taxon>Bacteria</taxon>
        <taxon>Bacillati</taxon>
        <taxon>Bacillota</taxon>
        <taxon>Bacilli</taxon>
        <taxon>Bacillales</taxon>
        <taxon>Paenibacillaceae</taxon>
        <taxon>Paenibacillus</taxon>
    </lineage>
</organism>
<sequence>MSDHRRFLKSSTTAYEVGEYIPKKVQLFQNQASVDLSWIYESSLGSVLFFLSGGCEACDINPIKRTIEHYPELDFAVFYEGPTREEEAYFVEKKVQYYYCDLAKIEKELLVKVAPFQLVVNNVGQVITAGVCNHEEHIENLLSPLTRLLANRK</sequence>
<accession>A0ABT9WG08</accession>
<evidence type="ECO:0000313" key="1">
    <source>
        <dbReference type="EMBL" id="MDQ0172208.1"/>
    </source>
</evidence>